<organism evidence="1 2">
    <name type="scientific">Longimonas halophila</name>
    <dbReference type="NCBI Taxonomy" id="1469170"/>
    <lineage>
        <taxon>Bacteria</taxon>
        <taxon>Pseudomonadati</taxon>
        <taxon>Rhodothermota</taxon>
        <taxon>Rhodothermia</taxon>
        <taxon>Rhodothermales</taxon>
        <taxon>Salisaetaceae</taxon>
        <taxon>Longimonas</taxon>
    </lineage>
</organism>
<accession>A0A2H3NPN9</accession>
<dbReference type="Pfam" id="PF19739">
    <property type="entry name" value="DUF6228"/>
    <property type="match status" value="1"/>
</dbReference>
<comment type="caution">
    <text evidence="1">The sequence shown here is derived from an EMBL/GenBank/DDBJ whole genome shotgun (WGS) entry which is preliminary data.</text>
</comment>
<keyword evidence="2" id="KW-1185">Reference proteome</keyword>
<sequence>MCGDSVYDAEVVYPFIDLRGHISAVITHRLPMDETVEIQSCDSPARLLLSDLSYDGSGQDSWASFVATIEDDGLHANVRVFDLGPESLVDLFEQMNEEYRGWDGAKTWKSIEGQMALSCTSDRSGHAFVEVVLRPDLRPDRWEVNSRLRIDAGQHDRIAKRLARWVNAKQSAS</sequence>
<evidence type="ECO:0000313" key="1">
    <source>
        <dbReference type="EMBL" id="PEN09157.1"/>
    </source>
</evidence>
<dbReference type="Proteomes" id="UP000221024">
    <property type="component" value="Unassembled WGS sequence"/>
</dbReference>
<protein>
    <submittedName>
        <fullName evidence="1">Uncharacterized protein</fullName>
    </submittedName>
</protein>
<evidence type="ECO:0000313" key="2">
    <source>
        <dbReference type="Proteomes" id="UP000221024"/>
    </source>
</evidence>
<dbReference type="AlphaFoldDB" id="A0A2H3NPN9"/>
<gene>
    <name evidence="1" type="ORF">CRI93_00025</name>
</gene>
<name>A0A2H3NPN9_9BACT</name>
<reference evidence="1 2" key="1">
    <citation type="submission" date="2017-10" db="EMBL/GenBank/DDBJ databases">
        <title>Draft genome of Longimonas halophila.</title>
        <authorList>
            <person name="Goh K.M."/>
            <person name="Shamsir M.S."/>
            <person name="Lim S.W."/>
        </authorList>
    </citation>
    <scope>NUCLEOTIDE SEQUENCE [LARGE SCALE GENOMIC DNA]</scope>
    <source>
        <strain evidence="1 2">KCTC 42399</strain>
    </source>
</reference>
<dbReference type="InterPro" id="IPR046196">
    <property type="entry name" value="DUF6228"/>
</dbReference>
<dbReference type="EMBL" id="PDEP01000001">
    <property type="protein sequence ID" value="PEN09157.1"/>
    <property type="molecule type" value="Genomic_DNA"/>
</dbReference>
<proteinExistence type="predicted"/>